<dbReference type="EMBL" id="AVOT02097643">
    <property type="protein sequence ID" value="MBW0576093.1"/>
    <property type="molecule type" value="Genomic_DNA"/>
</dbReference>
<gene>
    <name evidence="1" type="ORF">O181_115808</name>
</gene>
<dbReference type="Proteomes" id="UP000765509">
    <property type="component" value="Unassembled WGS sequence"/>
</dbReference>
<accession>A0A9Q3PVW9</accession>
<name>A0A9Q3PVW9_9BASI</name>
<organism evidence="1 2">
    <name type="scientific">Austropuccinia psidii MF-1</name>
    <dbReference type="NCBI Taxonomy" id="1389203"/>
    <lineage>
        <taxon>Eukaryota</taxon>
        <taxon>Fungi</taxon>
        <taxon>Dikarya</taxon>
        <taxon>Basidiomycota</taxon>
        <taxon>Pucciniomycotina</taxon>
        <taxon>Pucciniomycetes</taxon>
        <taxon>Pucciniales</taxon>
        <taxon>Sphaerophragmiaceae</taxon>
        <taxon>Austropuccinia</taxon>
    </lineage>
</organism>
<comment type="caution">
    <text evidence="1">The sequence shown here is derived from an EMBL/GenBank/DDBJ whole genome shotgun (WGS) entry which is preliminary data.</text>
</comment>
<feature type="non-terminal residue" evidence="1">
    <location>
        <position position="1"/>
    </location>
</feature>
<reference evidence="1" key="1">
    <citation type="submission" date="2021-03" db="EMBL/GenBank/DDBJ databases">
        <title>Draft genome sequence of rust myrtle Austropuccinia psidii MF-1, a brazilian biotype.</title>
        <authorList>
            <person name="Quecine M.C."/>
            <person name="Pachon D.M.R."/>
            <person name="Bonatelli M.L."/>
            <person name="Correr F.H."/>
            <person name="Franceschini L.M."/>
            <person name="Leite T.F."/>
            <person name="Margarido G.R.A."/>
            <person name="Almeida C.A."/>
            <person name="Ferrarezi J.A."/>
            <person name="Labate C.A."/>
        </authorList>
    </citation>
    <scope>NUCLEOTIDE SEQUENCE</scope>
    <source>
        <strain evidence="1">MF-1</strain>
    </source>
</reference>
<sequence length="88" mass="10168">MLDEFNRQDESLLISASTNYLYAKILSDYKEAMISVDKAHWSAAIRDKIRRIEEEDVSEALDLKEALKEVPNQRILSTKQNSLSMVSY</sequence>
<evidence type="ECO:0000313" key="2">
    <source>
        <dbReference type="Proteomes" id="UP000765509"/>
    </source>
</evidence>
<protein>
    <submittedName>
        <fullName evidence="1">Uncharacterized protein</fullName>
    </submittedName>
</protein>
<keyword evidence="2" id="KW-1185">Reference proteome</keyword>
<dbReference type="AlphaFoldDB" id="A0A9Q3PVW9"/>
<evidence type="ECO:0000313" key="1">
    <source>
        <dbReference type="EMBL" id="MBW0576093.1"/>
    </source>
</evidence>
<proteinExistence type="predicted"/>